<dbReference type="PANTHER" id="PTHR34135:SF2">
    <property type="entry name" value="LYSOZYME"/>
    <property type="match status" value="1"/>
</dbReference>
<dbReference type="RefSeq" id="WP_160369500.1">
    <property type="nucleotide sequence ID" value="NZ_WSQA01000008.1"/>
</dbReference>
<evidence type="ECO:0000313" key="6">
    <source>
        <dbReference type="Proteomes" id="UP000435036"/>
    </source>
</evidence>
<keyword evidence="3" id="KW-0326">Glycosidase</keyword>
<dbReference type="AlphaFoldDB" id="A0A6N8L0E9"/>
<dbReference type="PANTHER" id="PTHR34135">
    <property type="entry name" value="LYSOZYME"/>
    <property type="match status" value="1"/>
</dbReference>
<dbReference type="InterPro" id="IPR017853">
    <property type="entry name" value="GH"/>
</dbReference>
<evidence type="ECO:0000256" key="4">
    <source>
        <dbReference type="SAM" id="Phobius"/>
    </source>
</evidence>
<dbReference type="InterPro" id="IPR002053">
    <property type="entry name" value="Glyco_hydro_25"/>
</dbReference>
<feature type="transmembrane region" description="Helical" evidence="4">
    <location>
        <begin position="27"/>
        <end position="45"/>
    </location>
</feature>
<reference evidence="5 6" key="1">
    <citation type="submission" date="2019-12" db="EMBL/GenBank/DDBJ databases">
        <authorList>
            <person name="Dong K."/>
        </authorList>
    </citation>
    <scope>NUCLEOTIDE SEQUENCE [LARGE SCALE GENOMIC DNA]</scope>
    <source>
        <strain evidence="5 6">JCM 31225</strain>
    </source>
</reference>
<gene>
    <name evidence="5" type="ORF">GQF63_12140</name>
</gene>
<evidence type="ECO:0000313" key="5">
    <source>
        <dbReference type="EMBL" id="MVZ62777.1"/>
    </source>
</evidence>
<keyword evidence="4" id="KW-0472">Membrane</keyword>
<keyword evidence="4" id="KW-0812">Transmembrane</keyword>
<dbReference type="GO" id="GO:0003796">
    <property type="term" value="F:lysozyme activity"/>
    <property type="evidence" value="ECO:0007669"/>
    <property type="project" value="InterPro"/>
</dbReference>
<evidence type="ECO:0000256" key="2">
    <source>
        <dbReference type="ARBA" id="ARBA00022801"/>
    </source>
</evidence>
<dbReference type="Proteomes" id="UP000435036">
    <property type="component" value="Unassembled WGS sequence"/>
</dbReference>
<comment type="caution">
    <text evidence="5">The sequence shown here is derived from an EMBL/GenBank/DDBJ whole genome shotgun (WGS) entry which is preliminary data.</text>
</comment>
<dbReference type="EMBL" id="WSQA01000008">
    <property type="protein sequence ID" value="MVZ62777.1"/>
    <property type="molecule type" value="Genomic_DNA"/>
</dbReference>
<dbReference type="GO" id="GO:0009253">
    <property type="term" value="P:peptidoglycan catabolic process"/>
    <property type="evidence" value="ECO:0007669"/>
    <property type="project" value="InterPro"/>
</dbReference>
<dbReference type="PROSITE" id="PS51904">
    <property type="entry name" value="GLYCOSYL_HYDROL_F25_2"/>
    <property type="match status" value="1"/>
</dbReference>
<dbReference type="GO" id="GO:0016998">
    <property type="term" value="P:cell wall macromolecule catabolic process"/>
    <property type="evidence" value="ECO:0007669"/>
    <property type="project" value="InterPro"/>
</dbReference>
<dbReference type="Pfam" id="PF01183">
    <property type="entry name" value="Glyco_hydro_25"/>
    <property type="match status" value="1"/>
</dbReference>
<accession>A0A6N8L0E9</accession>
<comment type="similarity">
    <text evidence="1">Belongs to the glycosyl hydrolase 25 family.</text>
</comment>
<dbReference type="Gene3D" id="3.20.20.80">
    <property type="entry name" value="Glycosidases"/>
    <property type="match status" value="1"/>
</dbReference>
<evidence type="ECO:0000256" key="1">
    <source>
        <dbReference type="ARBA" id="ARBA00010646"/>
    </source>
</evidence>
<organism evidence="5 6">
    <name type="scientific">Sphingobacterium humi</name>
    <dbReference type="NCBI Taxonomy" id="1796905"/>
    <lineage>
        <taxon>Bacteria</taxon>
        <taxon>Pseudomonadati</taxon>
        <taxon>Bacteroidota</taxon>
        <taxon>Sphingobacteriia</taxon>
        <taxon>Sphingobacteriales</taxon>
        <taxon>Sphingobacteriaceae</taxon>
        <taxon>Sphingobacterium</taxon>
    </lineage>
</organism>
<sequence>MIKPIMAKSSKPGKKKVQTDKQIQKNLLLWSIAIPALLVLFIFAWQHRAGISYLFVKWFEKDKVEREDLSKYDIRNKELMRRHDDKIYGIDVSQYQGEISWDEVLTIQEEFPIDYIFVRATMGEKAKDTKYHKNWKAIKEKNKLRGAYHYFRPNENSAKQARNFIKTVKLEAGDLPPVLDIEEMPRNQSMDSLKVGLKRWLLLVEEHYEVKPILYSGDKYFADFLEKEFADYTLWIANYNFWIEKPKKHWNFWQFSEKGTVRGIKGPVDLNMFSGDIEDLEALCIAL</sequence>
<protein>
    <submittedName>
        <fullName evidence="5">Glycoside hydrolase family 25 protein</fullName>
    </submittedName>
</protein>
<proteinExistence type="inferred from homology"/>
<dbReference type="SUPFAM" id="SSF51445">
    <property type="entry name" value="(Trans)glycosidases"/>
    <property type="match status" value="1"/>
</dbReference>
<keyword evidence="2 5" id="KW-0378">Hydrolase</keyword>
<dbReference type="GO" id="GO:0016052">
    <property type="term" value="P:carbohydrate catabolic process"/>
    <property type="evidence" value="ECO:0007669"/>
    <property type="project" value="TreeGrafter"/>
</dbReference>
<dbReference type="OrthoDB" id="9798192at2"/>
<keyword evidence="4" id="KW-1133">Transmembrane helix</keyword>
<keyword evidence="6" id="KW-1185">Reference proteome</keyword>
<name>A0A6N8L0E9_9SPHI</name>
<dbReference type="InterPro" id="IPR018077">
    <property type="entry name" value="Glyco_hydro_fam25_subgr"/>
</dbReference>
<evidence type="ECO:0000256" key="3">
    <source>
        <dbReference type="ARBA" id="ARBA00023295"/>
    </source>
</evidence>
<dbReference type="SMART" id="SM00641">
    <property type="entry name" value="Glyco_25"/>
    <property type="match status" value="1"/>
</dbReference>